<dbReference type="SMART" id="SM00849">
    <property type="entry name" value="Lactamase_B"/>
    <property type="match status" value="1"/>
</dbReference>
<comment type="caution">
    <text evidence="5">The sequence shown here is derived from an EMBL/GenBank/DDBJ whole genome shotgun (WGS) entry which is preliminary data.</text>
</comment>
<evidence type="ECO:0000256" key="1">
    <source>
        <dbReference type="ARBA" id="ARBA00022737"/>
    </source>
</evidence>
<dbReference type="Proteomes" id="UP000005926">
    <property type="component" value="Unassembled WGS sequence"/>
</dbReference>
<dbReference type="InterPro" id="IPR001279">
    <property type="entry name" value="Metallo-B-lactamas"/>
</dbReference>
<evidence type="ECO:0000256" key="2">
    <source>
        <dbReference type="SAM" id="MobiDB-lite"/>
    </source>
</evidence>
<reference evidence="5 6" key="1">
    <citation type="submission" date="2009-08" db="EMBL/GenBank/DDBJ databases">
        <authorList>
            <person name="Muzny D."/>
            <person name="Qin X."/>
            <person name="Deng J."/>
            <person name="Jiang H."/>
            <person name="Liu Y."/>
            <person name="Qu J."/>
            <person name="Song X.-Z."/>
            <person name="Zhang L."/>
            <person name="Thornton R."/>
            <person name="Coyle M."/>
            <person name="Francisco L."/>
            <person name="Jackson L."/>
            <person name="Javaid M."/>
            <person name="Korchina V."/>
            <person name="Kovar C."/>
            <person name="Mata R."/>
            <person name="Mathew T."/>
            <person name="Ngo R."/>
            <person name="Nguyen L."/>
            <person name="Nguyen N."/>
            <person name="Okwuonu G."/>
            <person name="Ongeri F."/>
            <person name="Pham C."/>
            <person name="Simmons D."/>
            <person name="Wilczek-Boney K."/>
            <person name="Hale W."/>
            <person name="Jakkamsetti A."/>
            <person name="Pham P."/>
            <person name="Ruth R."/>
            <person name="San Lucas F."/>
            <person name="Warren J."/>
            <person name="Zhang J."/>
            <person name="Zhao Z."/>
            <person name="Zhou C."/>
            <person name="Zhu D."/>
            <person name="Lee S."/>
            <person name="Bess C."/>
            <person name="Blankenburg K."/>
            <person name="Forbes L."/>
            <person name="Fu Q."/>
            <person name="Gubbala S."/>
            <person name="Hirani K."/>
            <person name="Jayaseelan J.C."/>
            <person name="Lara F."/>
            <person name="Munidasa M."/>
            <person name="Palculict T."/>
            <person name="Patil S."/>
            <person name="Pu L.-L."/>
            <person name="Saada N."/>
            <person name="Tang L."/>
            <person name="Weissenberger G."/>
            <person name="Zhu Y."/>
            <person name="Hemphill L."/>
            <person name="Shang Y."/>
            <person name="Youmans B."/>
            <person name="Ayvaz T."/>
            <person name="Ross M."/>
            <person name="Santibanez J."/>
            <person name="Aqrawi P."/>
            <person name="Gross S."/>
            <person name="Joshi V."/>
            <person name="Fowler G."/>
            <person name="Nazareth L."/>
            <person name="Reid J."/>
            <person name="Worley K."/>
            <person name="Petrosino J."/>
            <person name="Highlander S."/>
            <person name="Gibbs R."/>
        </authorList>
    </citation>
    <scope>NUCLEOTIDE SEQUENCE [LARGE SCALE GENOMIC DNA]</scope>
    <source>
        <strain evidence="5 6">ATCC 49175</strain>
    </source>
</reference>
<keyword evidence="1" id="KW-0677">Repeat</keyword>
<dbReference type="InterPro" id="IPR036866">
    <property type="entry name" value="RibonucZ/Hydroxyglut_hydro"/>
</dbReference>
<dbReference type="Gene3D" id="3.60.15.10">
    <property type="entry name" value="Ribonuclease Z/Hydroxyacylglutathione hydrolase-like"/>
    <property type="match status" value="1"/>
</dbReference>
<dbReference type="InterPro" id="IPR018337">
    <property type="entry name" value="Cell_wall/Cho-bd_repeat"/>
</dbReference>
<dbReference type="GeneID" id="78412833"/>
<keyword evidence="6" id="KW-1185">Reference proteome</keyword>
<dbReference type="Pfam" id="PF00753">
    <property type="entry name" value="Lactamase_B"/>
    <property type="match status" value="1"/>
</dbReference>
<dbReference type="PANTHER" id="PTHR30619:SF7">
    <property type="entry name" value="BETA-LACTAMASE DOMAIN PROTEIN"/>
    <property type="match status" value="1"/>
</dbReference>
<proteinExistence type="predicted"/>
<feature type="chain" id="PRO_5002989697" evidence="3">
    <location>
        <begin position="25"/>
        <end position="800"/>
    </location>
</feature>
<feature type="compositionally biased region" description="Low complexity" evidence="2">
    <location>
        <begin position="740"/>
        <end position="776"/>
    </location>
</feature>
<dbReference type="InterPro" id="IPR052159">
    <property type="entry name" value="Competence_DNA_uptake"/>
</dbReference>
<dbReference type="Gene3D" id="2.10.270.10">
    <property type="entry name" value="Cholin Binding"/>
    <property type="match status" value="6"/>
</dbReference>
<dbReference type="SUPFAM" id="SSF56281">
    <property type="entry name" value="Metallo-hydrolase/oxidoreductase"/>
    <property type="match status" value="1"/>
</dbReference>
<dbReference type="eggNOG" id="COG2333">
    <property type="taxonomic scope" value="Bacteria"/>
</dbReference>
<dbReference type="PANTHER" id="PTHR30619">
    <property type="entry name" value="DNA INTERNALIZATION/COMPETENCE PROTEIN COMEC/REC2"/>
    <property type="match status" value="1"/>
</dbReference>
<name>C8NFY4_9LACT</name>
<dbReference type="HOGENOM" id="CLU_015019_0_0_9"/>
<evidence type="ECO:0000259" key="4">
    <source>
        <dbReference type="SMART" id="SM00849"/>
    </source>
</evidence>
<organism evidence="5 6">
    <name type="scientific">Granulicatella adiacens ATCC 49175</name>
    <dbReference type="NCBI Taxonomy" id="638301"/>
    <lineage>
        <taxon>Bacteria</taxon>
        <taxon>Bacillati</taxon>
        <taxon>Bacillota</taxon>
        <taxon>Bacilli</taxon>
        <taxon>Lactobacillales</taxon>
        <taxon>Carnobacteriaceae</taxon>
        <taxon>Granulicatella</taxon>
    </lineage>
</organism>
<gene>
    <name evidence="5" type="primary">cbpE</name>
    <name evidence="5" type="ORF">HMPREF0444_0829</name>
</gene>
<feature type="domain" description="Metallo-beta-lactamase" evidence="4">
    <location>
        <begin position="42"/>
        <end position="278"/>
    </location>
</feature>
<keyword evidence="3" id="KW-0732">Signal</keyword>
<feature type="signal peptide" evidence="3">
    <location>
        <begin position="1"/>
        <end position="24"/>
    </location>
</feature>
<dbReference type="RefSeq" id="WP_005606791.1">
    <property type="nucleotide sequence ID" value="NZ_CP102283.1"/>
</dbReference>
<dbReference type="SUPFAM" id="SSF69360">
    <property type="entry name" value="Cell wall binding repeat"/>
    <property type="match status" value="3"/>
</dbReference>
<feature type="region of interest" description="Disordered" evidence="2">
    <location>
        <begin position="740"/>
        <end position="779"/>
    </location>
</feature>
<dbReference type="InterPro" id="IPR035681">
    <property type="entry name" value="ComA-like_MBL"/>
</dbReference>
<protein>
    <submittedName>
        <fullName evidence="5">Metallo-beta-lactamase domain protein</fullName>
    </submittedName>
</protein>
<dbReference type="eggNOG" id="COG5263">
    <property type="taxonomic scope" value="Bacteria"/>
</dbReference>
<dbReference type="AlphaFoldDB" id="C8NFY4"/>
<evidence type="ECO:0000313" key="5">
    <source>
        <dbReference type="EMBL" id="EEW37470.1"/>
    </source>
</evidence>
<accession>C8NFY4</accession>
<sequence length="800" mass="92437">MKKRVSVLLGLACLLSLNMKNVYADEHSVNRIHFINTKGNSGSDAILLESNGHFALIDTGEDFDFPDGTNPLYPIRKGNTTQNYKVLEDRVLRHLKNVGVNKLDFVLGTHVHSDHIGGVDEVLNHYSVEKLYLKRYSDNRLTDSTRLWDNLFNYDNALKAAKNKNVKIIQDISEKDSHFKLGDMDIQLYNYKNEYDNNGNLKRVYDDNSNSIVAVITVNGQKIYLGGDLDNAEGAEDQLGPQIGKVDLMKWNHHSESTKSNSINFLENLKPSLVVQTTGQDINVPSTKKWLEDRGTKIVKATSKQYDATVYDINQAGFTDVSHQFPQIPTVETKWYVKDGFRMYQLDSGEKAIGWHTIDNESYFFDGKGHLQTEKWQLSDDYWYYLHKDGKMAKAGWLQLGDDWYYLNPSGSRENDKLSQINGKTYLFDENGKMQTGWKTVNKEAMFFEESGALKETNLKPSSWKQHDSKWYYFDENNQIVKGTRIVNGKTYYFDSKGIMQTGWKWHNGAYHFYEENGSQKTGWYEESGKWYYLTPENGEMAVGTAKVYGLTYYFNNAGEMQTGWKWHDGVYRYYQESGSQKTGWLKESEKWYYLTPKDGSMAVGTHEIKGAKYYFNTAGEMQTGWKWHDDAYHYYQESGAQKLGWFQESGKWYYLQAPEGRMVIGLHEVANEYYYFNTAGEMQTGWKWIEGYYHYFQESGKMIRDGETPDGYKVDHKGRWLQGEETTTTVETTVVETTKETTVVPTTEVTSTQEPTTVEPTTVEETTTEPTSQETTTKEKITIPIIRDDKIIRRVQDIF</sequence>
<dbReference type="EMBL" id="ACKZ01000016">
    <property type="protein sequence ID" value="EEW37470.1"/>
    <property type="molecule type" value="Genomic_DNA"/>
</dbReference>
<evidence type="ECO:0000313" key="6">
    <source>
        <dbReference type="Proteomes" id="UP000005926"/>
    </source>
</evidence>
<dbReference type="Pfam" id="PF01473">
    <property type="entry name" value="Choline_bind_1"/>
    <property type="match status" value="5"/>
</dbReference>
<dbReference type="CDD" id="cd07731">
    <property type="entry name" value="ComA-like_MBL-fold"/>
    <property type="match status" value="1"/>
</dbReference>
<dbReference type="STRING" id="638301.HMPREF0444_0829"/>
<dbReference type="Pfam" id="PF19127">
    <property type="entry name" value="Choline_bind_3"/>
    <property type="match status" value="4"/>
</dbReference>
<evidence type="ECO:0000256" key="3">
    <source>
        <dbReference type="SAM" id="SignalP"/>
    </source>
</evidence>